<dbReference type="InterPro" id="IPR007110">
    <property type="entry name" value="Ig-like_dom"/>
</dbReference>
<keyword evidence="6" id="KW-0391">Immunity</keyword>
<keyword evidence="14" id="KW-0393">Immunoglobulin domain</keyword>
<keyword evidence="7 15" id="KW-1133">Transmembrane helix</keyword>
<dbReference type="Gene3D" id="2.60.40.10">
    <property type="entry name" value="Immunoglobulins"/>
    <property type="match status" value="3"/>
</dbReference>
<feature type="domain" description="Ig-like" evidence="17">
    <location>
        <begin position="385"/>
        <end position="485"/>
    </location>
</feature>
<evidence type="ECO:0000256" key="7">
    <source>
        <dbReference type="ARBA" id="ARBA00022989"/>
    </source>
</evidence>
<dbReference type="InterPro" id="IPR036179">
    <property type="entry name" value="Ig-like_dom_sf"/>
</dbReference>
<keyword evidence="10" id="KW-0564">Palmitate</keyword>
<dbReference type="OrthoDB" id="9906515at2759"/>
<keyword evidence="3" id="KW-1003">Cell membrane</keyword>
<keyword evidence="19" id="KW-1185">Reference proteome</keyword>
<evidence type="ECO:0000256" key="10">
    <source>
        <dbReference type="ARBA" id="ARBA00023139"/>
    </source>
</evidence>
<dbReference type="PANTHER" id="PTHR10441:SF2">
    <property type="entry name" value="T-CELL SURFACE GLYCOPROTEIN CD8 ALPHA CHAIN"/>
    <property type="match status" value="1"/>
</dbReference>
<dbReference type="InterPro" id="IPR003599">
    <property type="entry name" value="Ig_sub"/>
</dbReference>
<evidence type="ECO:0000256" key="2">
    <source>
        <dbReference type="ARBA" id="ARBA00021525"/>
    </source>
</evidence>
<evidence type="ECO:0000256" key="3">
    <source>
        <dbReference type="ARBA" id="ARBA00022475"/>
    </source>
</evidence>
<dbReference type="SUPFAM" id="SSF48726">
    <property type="entry name" value="Immunoglobulin"/>
    <property type="match status" value="3"/>
</dbReference>
<dbReference type="InterPro" id="IPR013783">
    <property type="entry name" value="Ig-like_fold"/>
</dbReference>
<keyword evidence="9 15" id="KW-0472">Membrane</keyword>
<evidence type="ECO:0000256" key="9">
    <source>
        <dbReference type="ARBA" id="ARBA00023136"/>
    </source>
</evidence>
<feature type="transmembrane region" description="Helical" evidence="15">
    <location>
        <begin position="168"/>
        <end position="186"/>
    </location>
</feature>
<name>A0A8K1GJD5_9PASS</name>
<evidence type="ECO:0000256" key="14">
    <source>
        <dbReference type="ARBA" id="ARBA00023319"/>
    </source>
</evidence>
<dbReference type="SMART" id="SM00409">
    <property type="entry name" value="IG"/>
    <property type="match status" value="3"/>
</dbReference>
<dbReference type="GO" id="GO:0005886">
    <property type="term" value="C:plasma membrane"/>
    <property type="evidence" value="ECO:0007669"/>
    <property type="project" value="UniProtKB-SubCell"/>
</dbReference>
<reference evidence="18" key="1">
    <citation type="submission" date="2019-04" db="EMBL/GenBank/DDBJ databases">
        <title>Genome assembly of Zosterops borbonicus 15179.</title>
        <authorList>
            <person name="Leroy T."/>
            <person name="Anselmetti Y."/>
            <person name="Tilak M.-K."/>
            <person name="Nabholz B."/>
        </authorList>
    </citation>
    <scope>NUCLEOTIDE SEQUENCE</scope>
    <source>
        <strain evidence="18">HGM_15179</strain>
        <tissue evidence="18">Muscle</tissue>
    </source>
</reference>
<dbReference type="PROSITE" id="PS50835">
    <property type="entry name" value="IG_LIKE"/>
    <property type="match status" value="2"/>
</dbReference>
<keyword evidence="4 15" id="KW-0812">Transmembrane</keyword>
<evidence type="ECO:0000256" key="13">
    <source>
        <dbReference type="ARBA" id="ARBA00023288"/>
    </source>
</evidence>
<evidence type="ECO:0000256" key="12">
    <source>
        <dbReference type="ARBA" id="ARBA00023180"/>
    </source>
</evidence>
<feature type="transmembrane region" description="Helical" evidence="15">
    <location>
        <begin position="516"/>
        <end position="539"/>
    </location>
</feature>
<feature type="domain" description="Ig-like" evidence="17">
    <location>
        <begin position="15"/>
        <end position="123"/>
    </location>
</feature>
<comment type="subcellular location">
    <subcellularLocation>
        <location evidence="1">Cell membrane</location>
        <topology evidence="1">Single-pass type I membrane protein</topology>
    </subcellularLocation>
</comment>
<feature type="signal peptide" evidence="16">
    <location>
        <begin position="1"/>
        <end position="22"/>
    </location>
</feature>
<evidence type="ECO:0000256" key="1">
    <source>
        <dbReference type="ARBA" id="ARBA00004251"/>
    </source>
</evidence>
<evidence type="ECO:0000313" key="19">
    <source>
        <dbReference type="Proteomes" id="UP000796761"/>
    </source>
</evidence>
<evidence type="ECO:0000256" key="15">
    <source>
        <dbReference type="SAM" id="Phobius"/>
    </source>
</evidence>
<evidence type="ECO:0000256" key="16">
    <source>
        <dbReference type="SAM" id="SignalP"/>
    </source>
</evidence>
<keyword evidence="5 16" id="KW-0732">Signal</keyword>
<evidence type="ECO:0000313" key="18">
    <source>
        <dbReference type="EMBL" id="TRZ19102.1"/>
    </source>
</evidence>
<feature type="transmembrane region" description="Helical" evidence="15">
    <location>
        <begin position="353"/>
        <end position="380"/>
    </location>
</feature>
<dbReference type="EMBL" id="SWJQ01000195">
    <property type="protein sequence ID" value="TRZ19102.1"/>
    <property type="molecule type" value="Genomic_DNA"/>
</dbReference>
<evidence type="ECO:0000256" key="6">
    <source>
        <dbReference type="ARBA" id="ARBA00022859"/>
    </source>
</evidence>
<keyword evidence="13" id="KW-0449">Lipoprotein</keyword>
<dbReference type="Pfam" id="PF07686">
    <property type="entry name" value="V-set"/>
    <property type="match status" value="2"/>
</dbReference>
<gene>
    <name evidence="18" type="ORF">HGM15179_007941</name>
</gene>
<keyword evidence="11" id="KW-1015">Disulfide bond</keyword>
<dbReference type="InterPro" id="IPR015468">
    <property type="entry name" value="CD8_asu"/>
</dbReference>
<proteinExistence type="predicted"/>
<dbReference type="SMART" id="SM00406">
    <property type="entry name" value="IGv"/>
    <property type="match status" value="1"/>
</dbReference>
<organism evidence="18 19">
    <name type="scientific">Zosterops borbonicus</name>
    <dbReference type="NCBI Taxonomy" id="364589"/>
    <lineage>
        <taxon>Eukaryota</taxon>
        <taxon>Metazoa</taxon>
        <taxon>Chordata</taxon>
        <taxon>Craniata</taxon>
        <taxon>Vertebrata</taxon>
        <taxon>Euteleostomi</taxon>
        <taxon>Archelosauria</taxon>
        <taxon>Archosauria</taxon>
        <taxon>Dinosauria</taxon>
        <taxon>Saurischia</taxon>
        <taxon>Theropoda</taxon>
        <taxon>Coelurosauria</taxon>
        <taxon>Aves</taxon>
        <taxon>Neognathae</taxon>
        <taxon>Neoaves</taxon>
        <taxon>Telluraves</taxon>
        <taxon>Australaves</taxon>
        <taxon>Passeriformes</taxon>
        <taxon>Sylvioidea</taxon>
        <taxon>Zosteropidae</taxon>
        <taxon>Zosterops</taxon>
    </lineage>
</organism>
<dbReference type="Proteomes" id="UP000796761">
    <property type="component" value="Unassembled WGS sequence"/>
</dbReference>
<keyword evidence="12" id="KW-0325">Glycoprotein</keyword>
<evidence type="ECO:0000256" key="11">
    <source>
        <dbReference type="ARBA" id="ARBA00023157"/>
    </source>
</evidence>
<evidence type="ECO:0000256" key="4">
    <source>
        <dbReference type="ARBA" id="ARBA00022692"/>
    </source>
</evidence>
<dbReference type="AlphaFoldDB" id="A0A8K1GJD5"/>
<dbReference type="InterPro" id="IPR013106">
    <property type="entry name" value="Ig_V-set"/>
</dbReference>
<evidence type="ECO:0000259" key="17">
    <source>
        <dbReference type="PROSITE" id="PS50835"/>
    </source>
</evidence>
<protein>
    <recommendedName>
        <fullName evidence="2">T-cell surface glycoprotein CD8 alpha chain</fullName>
    </recommendedName>
</protein>
<keyword evidence="8" id="KW-1064">Adaptive immunity</keyword>
<comment type="caution">
    <text evidence="18">The sequence shown here is derived from an EMBL/GenBank/DDBJ whole genome shotgun (WGS) entry which is preliminary data.</text>
</comment>
<dbReference type="PANTHER" id="PTHR10441">
    <property type="entry name" value="CD8 ALPHA CHAIN"/>
    <property type="match status" value="1"/>
</dbReference>
<evidence type="ECO:0000256" key="5">
    <source>
        <dbReference type="ARBA" id="ARBA00022729"/>
    </source>
</evidence>
<dbReference type="GO" id="GO:0002250">
    <property type="term" value="P:adaptive immune response"/>
    <property type="evidence" value="ECO:0007669"/>
    <property type="project" value="UniProtKB-KW"/>
</dbReference>
<sequence length="546" mass="61366">MARPWLHLCICLQIPGFYTILTQTPEHIVTQTNNKTEILCELKKENNGVYWYRWSQEKQHFEFLVFSNTLGKATYGTNVSQDRFSVHEARSQSSHSLHISHLHPSDSGTYYCSVSQSSQLFLGSGTQLRVVDALPLPAKTTQTPVSKKKPVPSITKSKAASKRGPCSPLIWIPLASGVLLLLLGLVPTAHRFYRCPGISAQSPEIRVRSPKGITQLRVRQKLELECLTDKPNGAFWIHKDKSGTLHFIVFINSMGRPTFEGNQKTSTRFEVGKEGIVYHLVVKSFAPQDEGKYFCMVIVNQNLYFSPGQPAYLPATTTVASTTCGSTPKSGITEDLSLQTPDPEGRIQEDLDFFCHIFIWVPLAGACLLLLIALVVTIVLCQRCPEISAQSPVIKVPSPKNITRLQVGQKLELECHTKTNGAFWIHRDKSGTLHVIVFINSTGRATFEGNQNTSTLFEARKEGMVYHLVVKSFTEQDEGKYYCMVIFNQKPYFSRGQPAYLPESTMQEDLDHFCLVFLWVPLIGLCLLLLQLLANIIVLRRRTTHH</sequence>
<accession>A0A8K1GJD5</accession>
<evidence type="ECO:0000256" key="8">
    <source>
        <dbReference type="ARBA" id="ARBA00023130"/>
    </source>
</evidence>
<feature type="chain" id="PRO_5035482474" description="T-cell surface glycoprotein CD8 alpha chain" evidence="16">
    <location>
        <begin position="23"/>
        <end position="546"/>
    </location>
</feature>